<proteinExistence type="predicted"/>
<feature type="non-terminal residue" evidence="2">
    <location>
        <position position="1"/>
    </location>
</feature>
<dbReference type="EMBL" id="GBHO01008959">
    <property type="protein sequence ID" value="JAG34645.1"/>
    <property type="molecule type" value="Transcribed_RNA"/>
</dbReference>
<organism evidence="2">
    <name type="scientific">Lygus hesperus</name>
    <name type="common">Western plant bug</name>
    <dbReference type="NCBI Taxonomy" id="30085"/>
    <lineage>
        <taxon>Eukaryota</taxon>
        <taxon>Metazoa</taxon>
        <taxon>Ecdysozoa</taxon>
        <taxon>Arthropoda</taxon>
        <taxon>Hexapoda</taxon>
        <taxon>Insecta</taxon>
        <taxon>Pterygota</taxon>
        <taxon>Neoptera</taxon>
        <taxon>Paraneoptera</taxon>
        <taxon>Hemiptera</taxon>
        <taxon>Heteroptera</taxon>
        <taxon>Panheteroptera</taxon>
        <taxon>Cimicomorpha</taxon>
        <taxon>Miridae</taxon>
        <taxon>Mirini</taxon>
        <taxon>Lygus</taxon>
    </lineage>
</organism>
<reference evidence="2" key="2">
    <citation type="submission" date="2014-07" db="EMBL/GenBank/DDBJ databases">
        <authorList>
            <person name="Hull J."/>
        </authorList>
    </citation>
    <scope>NUCLEOTIDE SEQUENCE</scope>
</reference>
<gene>
    <name evidence="2" type="ORF">CM83_103569</name>
</gene>
<dbReference type="PANTHER" id="PTHR36299:SF3">
    <property type="entry name" value="FI03431P"/>
    <property type="match status" value="1"/>
</dbReference>
<name>A0A0A9YYM2_LYGHE</name>
<evidence type="ECO:0000313" key="2">
    <source>
        <dbReference type="EMBL" id="JAG34645.1"/>
    </source>
</evidence>
<reference evidence="2" key="1">
    <citation type="journal article" date="2014" name="PLoS ONE">
        <title>Transcriptome-Based Identification of ABC Transporters in the Western Tarnished Plant Bug Lygus hesperus.</title>
        <authorList>
            <person name="Hull J.J."/>
            <person name="Chaney K."/>
            <person name="Geib S.M."/>
            <person name="Fabrick J.A."/>
            <person name="Brent C.S."/>
            <person name="Walsh D."/>
            <person name="Lavine L.C."/>
        </authorList>
    </citation>
    <scope>NUCLEOTIDE SEQUENCE</scope>
</reference>
<dbReference type="PANTHER" id="PTHR36299">
    <property type="entry name" value="AGAP008005-PA"/>
    <property type="match status" value="1"/>
</dbReference>
<feature type="non-terminal residue" evidence="2">
    <location>
        <position position="217"/>
    </location>
</feature>
<protein>
    <recommendedName>
        <fullName evidence="1">DUF4773 domain-containing protein</fullName>
    </recommendedName>
</protein>
<sequence length="217" mass="24194">FAFLQLSSANKRAGMKGPLIVLVVGAVICGSYSLDPNKLEEFRTQMRQSNWVTYHEQMVPRSKTRNSSPTANCNCAGSQCDCCSTMPGGRRNVDGCFKARIIPETGRMHFKWHANGKPVWDSEMEPSCTEPEEPVCQPVPNSHGASECCVTMNGKTHEDNSMTWCPHLELRMMDDTGATCDIECLHYKDGQMSVGDRNDPSKPGMFTLKYKEPMKMA</sequence>
<dbReference type="Pfam" id="PF15998">
    <property type="entry name" value="DUF4773"/>
    <property type="match status" value="1"/>
</dbReference>
<dbReference type="InterPro" id="IPR031941">
    <property type="entry name" value="DUF4773"/>
</dbReference>
<dbReference type="AlphaFoldDB" id="A0A0A9YYM2"/>
<evidence type="ECO:0000259" key="1">
    <source>
        <dbReference type="Pfam" id="PF15998"/>
    </source>
</evidence>
<accession>A0A0A9YYM2</accession>
<feature type="domain" description="DUF4773" evidence="1">
    <location>
        <begin position="72"/>
        <end position="187"/>
    </location>
</feature>